<dbReference type="NCBIfam" id="NF006929">
    <property type="entry name" value="PRK09414.1"/>
    <property type="match status" value="1"/>
</dbReference>
<comment type="catalytic activity">
    <reaction evidence="5">
        <text>L-glutamate + NADP(+) + H2O = 2-oxoglutarate + NH4(+) + NADPH + H(+)</text>
        <dbReference type="Rhea" id="RHEA:11612"/>
        <dbReference type="ChEBI" id="CHEBI:15377"/>
        <dbReference type="ChEBI" id="CHEBI:15378"/>
        <dbReference type="ChEBI" id="CHEBI:16810"/>
        <dbReference type="ChEBI" id="CHEBI:28938"/>
        <dbReference type="ChEBI" id="CHEBI:29985"/>
        <dbReference type="ChEBI" id="CHEBI:57783"/>
        <dbReference type="ChEBI" id="CHEBI:58349"/>
        <dbReference type="EC" id="1.4.1.4"/>
    </reaction>
</comment>
<sequence length="446" mass="49254">MAYTSNLDEFKAWITQRYPEQKEYLQATFDIAKDVIPVCNANEKYKQWEVFKRLCEPERIIYFSVSWLNDNHEIEINKGWRVQHNGLIGPYKGGLRFHPTVNESVLKFLAFEQSFKNALTGLPIGGAKGGSDFNPKGRSDYEVMRFCQAFMQELQRHIGPYTDVPAGDINVGSREIGYLYGEYRKINNRFGGAITGKDIEFGGSYVRTEATGFGLVYFLDDVLKQAGTSIEGKRIAVSGAGNVALHTALKATQHGAKVISLSNSRGTLFYEKGFSEEDLKWVIDHKGKPDNILLSLNKKIKGAWEANATPWSAEVDIALPCATQNELIGKDAKLLIKNGCKFVLEGANMPCNEAAQKAFTESKIVFVPGKASNAGGVALSGLEMAQNATFHKATYEAMNSALQEIMANIHQQCVKEGDEGDFINYAKGANIAAFRRLADAMVAQGI</sequence>
<keyword evidence="4 6" id="KW-0560">Oxidoreductase</keyword>
<evidence type="ECO:0000256" key="2">
    <source>
        <dbReference type="ARBA" id="ARBA00006382"/>
    </source>
</evidence>
<dbReference type="InterPro" id="IPR033524">
    <property type="entry name" value="Glu/Leu/Phe/Val_DH_AS"/>
</dbReference>
<gene>
    <name evidence="9" type="primary">gdhA</name>
    <name evidence="9" type="ORF">OPS25_08855</name>
</gene>
<organism evidence="9 10">
    <name type="scientific">Alteromonas aquimaris</name>
    <dbReference type="NCBI Taxonomy" id="2998417"/>
    <lineage>
        <taxon>Bacteria</taxon>
        <taxon>Pseudomonadati</taxon>
        <taxon>Pseudomonadota</taxon>
        <taxon>Gammaproteobacteria</taxon>
        <taxon>Alteromonadales</taxon>
        <taxon>Alteromonadaceae</taxon>
        <taxon>Alteromonas/Salinimonas group</taxon>
        <taxon>Alteromonas</taxon>
    </lineage>
</organism>
<evidence type="ECO:0000256" key="3">
    <source>
        <dbReference type="ARBA" id="ARBA00011643"/>
    </source>
</evidence>
<evidence type="ECO:0000256" key="7">
    <source>
        <dbReference type="RuleBase" id="RU004417"/>
    </source>
</evidence>
<dbReference type="InterPro" id="IPR006096">
    <property type="entry name" value="Glu/Leu/Phe/Val/Trp_DH_C"/>
</dbReference>
<dbReference type="PANTHER" id="PTHR43571">
    <property type="entry name" value="NADP-SPECIFIC GLUTAMATE DEHYDROGENASE 1-RELATED"/>
    <property type="match status" value="1"/>
</dbReference>
<evidence type="ECO:0000256" key="5">
    <source>
        <dbReference type="ARBA" id="ARBA00048584"/>
    </source>
</evidence>
<comment type="function">
    <text evidence="1">Catalyzes the reversible oxidative deamination of glutamate to alpha-ketoglutarate and ammonia.</text>
</comment>
<dbReference type="RefSeq" id="WP_265617342.1">
    <property type="nucleotide sequence ID" value="NZ_JAPFRD010000010.1"/>
</dbReference>
<dbReference type="Gene3D" id="3.40.50.10860">
    <property type="entry name" value="Leucine Dehydrogenase, chain A, domain 1"/>
    <property type="match status" value="1"/>
</dbReference>
<dbReference type="SUPFAM" id="SSF53223">
    <property type="entry name" value="Aminoacid dehydrogenase-like, N-terminal domain"/>
    <property type="match status" value="1"/>
</dbReference>
<evidence type="ECO:0000256" key="4">
    <source>
        <dbReference type="ARBA" id="ARBA00023002"/>
    </source>
</evidence>
<evidence type="ECO:0000313" key="10">
    <source>
        <dbReference type="Proteomes" id="UP001142810"/>
    </source>
</evidence>
<dbReference type="PROSITE" id="PS00074">
    <property type="entry name" value="GLFV_DEHYDROGENASE"/>
    <property type="match status" value="1"/>
</dbReference>
<dbReference type="Gene3D" id="1.10.285.10">
    <property type="entry name" value="Glutamate Dehydrogenase, chain A, domain 3"/>
    <property type="match status" value="2"/>
</dbReference>
<proteinExistence type="inferred from homology"/>
<dbReference type="InterPro" id="IPR006097">
    <property type="entry name" value="Glu/Leu/Phe/Val/Trp_DH_dimer"/>
</dbReference>
<dbReference type="PANTHER" id="PTHR43571:SF1">
    <property type="entry name" value="NADP-SPECIFIC GLUTAMATE DEHYDROGENASE 1-RELATED"/>
    <property type="match status" value="1"/>
</dbReference>
<dbReference type="InterPro" id="IPR036291">
    <property type="entry name" value="NAD(P)-bd_dom_sf"/>
</dbReference>
<keyword evidence="10" id="KW-1185">Reference proteome</keyword>
<dbReference type="EMBL" id="JAPFRD010000010">
    <property type="protein sequence ID" value="MCW8108603.1"/>
    <property type="molecule type" value="Genomic_DNA"/>
</dbReference>
<comment type="caution">
    <text evidence="9">The sequence shown here is derived from an EMBL/GenBank/DDBJ whole genome shotgun (WGS) entry which is preliminary data.</text>
</comment>
<name>A0ABT3P757_9ALTE</name>
<feature type="domain" description="Glutamate/phenylalanine/leucine/valine/L-tryptophan dehydrogenase C-terminal" evidence="8">
    <location>
        <begin position="204"/>
        <end position="445"/>
    </location>
</feature>
<dbReference type="Proteomes" id="UP001142810">
    <property type="component" value="Unassembled WGS sequence"/>
</dbReference>
<evidence type="ECO:0000259" key="8">
    <source>
        <dbReference type="SMART" id="SM00839"/>
    </source>
</evidence>
<dbReference type="Pfam" id="PF00208">
    <property type="entry name" value="ELFV_dehydrog"/>
    <property type="match status" value="1"/>
</dbReference>
<protein>
    <recommendedName>
        <fullName evidence="6">Glutamate dehydrogenase</fullName>
    </recommendedName>
</protein>
<evidence type="ECO:0000313" key="9">
    <source>
        <dbReference type="EMBL" id="MCW8108603.1"/>
    </source>
</evidence>
<evidence type="ECO:0000256" key="6">
    <source>
        <dbReference type="PIRNR" id="PIRNR000185"/>
    </source>
</evidence>
<dbReference type="SMART" id="SM00839">
    <property type="entry name" value="ELFV_dehydrog"/>
    <property type="match status" value="1"/>
</dbReference>
<dbReference type="InterPro" id="IPR014362">
    <property type="entry name" value="Glu_DH"/>
</dbReference>
<dbReference type="InterPro" id="IPR050724">
    <property type="entry name" value="Glu_Leu_Phe_Val_DH"/>
</dbReference>
<dbReference type="Pfam" id="PF02812">
    <property type="entry name" value="ELFV_dehydrog_N"/>
    <property type="match status" value="1"/>
</dbReference>
<dbReference type="InterPro" id="IPR006095">
    <property type="entry name" value="Glu/Leu/Phe/Val/Trp_DH"/>
</dbReference>
<dbReference type="PRINTS" id="PR00082">
    <property type="entry name" value="GLFDHDRGNASE"/>
</dbReference>
<dbReference type="Gene3D" id="3.40.50.720">
    <property type="entry name" value="NAD(P)-binding Rossmann-like Domain"/>
    <property type="match status" value="1"/>
</dbReference>
<dbReference type="PIRSF" id="PIRSF000185">
    <property type="entry name" value="Glu_DH"/>
    <property type="match status" value="1"/>
</dbReference>
<dbReference type="SUPFAM" id="SSF51735">
    <property type="entry name" value="NAD(P)-binding Rossmann-fold domains"/>
    <property type="match status" value="1"/>
</dbReference>
<evidence type="ECO:0000256" key="1">
    <source>
        <dbReference type="ARBA" id="ARBA00003868"/>
    </source>
</evidence>
<comment type="similarity">
    <text evidence="2 6 7">Belongs to the Glu/Leu/Phe/Val dehydrogenases family.</text>
</comment>
<dbReference type="InterPro" id="IPR046346">
    <property type="entry name" value="Aminoacid_DH-like_N_sf"/>
</dbReference>
<comment type="subunit">
    <text evidence="3">Homohexamer.</text>
</comment>
<accession>A0ABT3P757</accession>
<dbReference type="GO" id="GO:0004354">
    <property type="term" value="F:glutamate dehydrogenase (NADP+) activity"/>
    <property type="evidence" value="ECO:0007669"/>
    <property type="project" value="UniProtKB-EC"/>
</dbReference>
<reference evidence="9" key="1">
    <citation type="submission" date="2022-11" db="EMBL/GenBank/DDBJ databases">
        <title>Alteromonas sp. nov., isolated from sea water of the Qingdao.</title>
        <authorList>
            <person name="Wang Q."/>
        </authorList>
    </citation>
    <scope>NUCLEOTIDE SEQUENCE</scope>
    <source>
        <strain evidence="9">ASW11-7</strain>
    </source>
</reference>